<reference evidence="9 10" key="1">
    <citation type="submission" date="2017-12" db="EMBL/GenBank/DDBJ databases">
        <title>Sequencing, de novo assembly and annotation of complete genome of a new Thraustochytrid species, strain FCC1311.</title>
        <authorList>
            <person name="Sedici K."/>
            <person name="Godart F."/>
            <person name="Aiese Cigliano R."/>
            <person name="Sanseverino W."/>
            <person name="Barakat M."/>
            <person name="Ortet P."/>
            <person name="Marechal E."/>
            <person name="Cagnac O."/>
            <person name="Amato A."/>
        </authorList>
    </citation>
    <scope>NUCLEOTIDE SEQUENCE [LARGE SCALE GENOMIC DNA]</scope>
</reference>
<dbReference type="GO" id="GO:0005886">
    <property type="term" value="C:plasma membrane"/>
    <property type="evidence" value="ECO:0007669"/>
    <property type="project" value="TreeGrafter"/>
</dbReference>
<gene>
    <name evidence="9" type="ORF">FCC1311_105072</name>
</gene>
<dbReference type="EMBL" id="BEYU01000186">
    <property type="protein sequence ID" value="GBG34284.1"/>
    <property type="molecule type" value="Genomic_DNA"/>
</dbReference>
<feature type="compositionally biased region" description="Basic and acidic residues" evidence="6">
    <location>
        <begin position="1580"/>
        <end position="1589"/>
    </location>
</feature>
<evidence type="ECO:0000256" key="3">
    <source>
        <dbReference type="ARBA" id="ARBA00022737"/>
    </source>
</evidence>
<name>A0A2R5H1Q6_9STRA</name>
<dbReference type="Proteomes" id="UP000241890">
    <property type="component" value="Unassembled WGS sequence"/>
</dbReference>
<dbReference type="Pfam" id="PF02010">
    <property type="entry name" value="REJ"/>
    <property type="match status" value="1"/>
</dbReference>
<evidence type="ECO:0000256" key="2">
    <source>
        <dbReference type="ARBA" id="ARBA00022692"/>
    </source>
</evidence>
<organism evidence="9 10">
    <name type="scientific">Hondaea fermentalgiana</name>
    <dbReference type="NCBI Taxonomy" id="2315210"/>
    <lineage>
        <taxon>Eukaryota</taxon>
        <taxon>Sar</taxon>
        <taxon>Stramenopiles</taxon>
        <taxon>Bigyra</taxon>
        <taxon>Labyrinthulomycetes</taxon>
        <taxon>Thraustochytrida</taxon>
        <taxon>Thraustochytriidae</taxon>
        <taxon>Hondaea</taxon>
    </lineage>
</organism>
<feature type="region of interest" description="Disordered" evidence="6">
    <location>
        <begin position="1580"/>
        <end position="1604"/>
    </location>
</feature>
<feature type="compositionally biased region" description="Acidic residues" evidence="6">
    <location>
        <begin position="1824"/>
        <end position="1842"/>
    </location>
</feature>
<comment type="subcellular location">
    <subcellularLocation>
        <location evidence="1">Membrane</location>
    </subcellularLocation>
</comment>
<evidence type="ECO:0000313" key="10">
    <source>
        <dbReference type="Proteomes" id="UP000241890"/>
    </source>
</evidence>
<evidence type="ECO:0000313" key="9">
    <source>
        <dbReference type="EMBL" id="GBG34284.1"/>
    </source>
</evidence>
<accession>A0A2R5H1Q6</accession>
<dbReference type="InParanoid" id="A0A2R5H1Q6"/>
<dbReference type="PANTHER" id="PTHR46730">
    <property type="entry name" value="POLYCYSTIN-1"/>
    <property type="match status" value="1"/>
</dbReference>
<protein>
    <recommendedName>
        <fullName evidence="8">PKD/REJ-like domain-containing protein</fullName>
    </recommendedName>
</protein>
<evidence type="ECO:0000256" key="7">
    <source>
        <dbReference type="SAM" id="Phobius"/>
    </source>
</evidence>
<feature type="region of interest" description="Disordered" evidence="6">
    <location>
        <begin position="1407"/>
        <end position="1442"/>
    </location>
</feature>
<sequence>MDGVLFETCASFEKDPPFWDTSLQDGLAIASDSYWCPTVSEYSRSDPSTQTHWGFCHRGCPGVDLDNRTAVQLVGPRVISAQYTRSGTAIEVDLDGPVPQNEALLPEWFACESLLHRSSHPLGRCRWINNMRTLLIEPSMRAAVSELKFLAGAFYAEGVDSPEQIVKVRAPIAVNMTVPDLQAPSSVSRVCNQNQAQAQAEPISSSIELDASRTLLSPLITRISFMYRKHGTEEASSVAGCYFDSDLAPPSVEDYFCALDLSALDQETDAVEVALSVRNIFGHSLQTPWRLVTIYEANALQLHVDQPSWFHLALNQVRTIRAHVTRCDGSPAMGSEIYWEVKPTSAFFHIDPSSMLMPTVDKHVVQLIPANARQLGIAGHTFQVKVTAVVPETPTPTALPTVYPLAGSTSRPVSSELYVEVRASDLVVEIAGGNRTIADFSKEFDLNAVASYDPDSPHSKRHLTFEWHCTPARVCLALTPTFKNAQGRRRPGFWEFESATAQSHTSEHVSSQQDLRTVRAFSNDPILGLRAIAEERQNLRRGEAIIFSLRLSAEDGRSALAPAPIHVDIGAESSSSVLHSAVIQVFPHSLSAGSLGQFAGSCGDAGHPSWGLRHPFVASSDTTLWFPSGSHTDHEVVAGGRVFIVNTTVLMQNFHSVDRFTFVLHCEPHALHEVASIASVEIPLNLPPTDGTFSADPLVGTAGKTEFTLSTWGWLKAVGASASPLRYHFEFSFVGDHDIPTLATRSSLNAVHKLLLPNLGGTRAQVHVTAVAMDVLGATRRSPRAVELTLHRDDTQNDRLLAGTSGERSTNVSAPDLLPPSMVSWLSSSEADDTFDEVLEWINVVGRNDIFGALFKDGRDDLACALSALLWKRLENIVTVTFVERTEAPTLVLRVLGAHWVLITSLESGICIPARGAALRSLRGLVEMWNARRLYTMDAEVISSATTAVMSTLDNILSAPNRSFSVETLVSACSKLNARGRAGSDEDHELLVLAPLCRAAGIKTRRVSPGAIKAASVAFDRLYYGSAKAVFASLAGLTRLHFRDAVARYRETTLEAGSILCRAWRAVRVPPDVSASMAENGVLLPAWRDFGPAIGVDVSTRPFDLLVCRWSASITARLLENVGPLVALSREFISLHATPLDNPFGIELGAIVAAHADAQIPLPDDGKNAKHGESNKGVNIPKAVVSIPLSNDSLWVHADSQGEATFGSGKLSTSSSIRVRSLYSTEEHMLLVCGMWNPAGGADAEHRKRAGDILLDACSVSAVVEGPDAHITAVACSCSGVGIVGTWLLDPSLVPADPAASHWYISSGRLVLLGALTITLTFWIAHMIYACRRDLWEHELYARALFVLAVRGAQMRRAGLRSGLLELRRLRAARLRLRRMSDLRAQALTDQGQEQGGLQVIGASSSRERCPTGETLPTSSVGSVSGSGKWFSSSTESTSGRSGLRQRMVTLGQYHLYLSVLLPLGLRPCSQRQPFERLRQSLVVGFSLFAILLLSFAIAVNVEDRELLFAMIFIPGMGALPATLAIQALLESLPVPDGVLRRISAWRQPLAHRAGRNKRVTEACEATLQERHAEVERLRAEVQRDEGVSRSRGSSLHHEEEEGARTWTFAANGGQGEEVREARVNVADQVSGEVSTATRRLSTSGGMASLEQELHNAENALHLASSEAMAQARREQRDVLLHELQSIAFRTRVKESGPDGICPAQLEQTDPFDKPLHLRIFVASPRAQFDEISHSACGLLESCGLFWGAAVGLALVICAWAYPLASPKSSSQSHMWIFVGFYAGALAVDLFIVQNMVALARLLFSESDFSSRNDYRRISPNDGDMTDDDDDDDDDHDDDESVESGVNGLTHERGHSARNGPQGWILANGYERVSGDQQQVEMTTLPRVRPSEISGGPGNGSRDASSSSVLPRPDTAALAFDASSSSGSLVLVPDRHCINLQSPQGHHLHQVHAACSEDSGDERGLEVLGAQPLKTHGLGTVVDRLRLAHSGPRGLASVSPSSAGGLQAFLGFQEEAYNSDLDGEEELATRQDLLTDAGGIGAGALMPTSGARADLQDDGISYDGMESTVSSYAKVPQHLLEEESSSFFDSFPLGMRAGEAFRGATLSTNQGQNYSHEDVASYENDDAYVLDAAIADTCERWHEARQAGETGQDVVDPEEVEQESDF</sequence>
<feature type="transmembrane region" description="Helical" evidence="7">
    <location>
        <begin position="1744"/>
        <end position="1764"/>
    </location>
</feature>
<dbReference type="GO" id="GO:0005261">
    <property type="term" value="F:monoatomic cation channel activity"/>
    <property type="evidence" value="ECO:0007669"/>
    <property type="project" value="TreeGrafter"/>
</dbReference>
<evidence type="ECO:0000256" key="5">
    <source>
        <dbReference type="ARBA" id="ARBA00023136"/>
    </source>
</evidence>
<evidence type="ECO:0000256" key="1">
    <source>
        <dbReference type="ARBA" id="ARBA00004370"/>
    </source>
</evidence>
<keyword evidence="4 7" id="KW-1133">Transmembrane helix</keyword>
<dbReference type="InterPro" id="IPR002859">
    <property type="entry name" value="PKD/REJ-like"/>
</dbReference>
<feature type="compositionally biased region" description="Acidic residues" evidence="6">
    <location>
        <begin position="2155"/>
        <end position="2166"/>
    </location>
</feature>
<evidence type="ECO:0000256" key="4">
    <source>
        <dbReference type="ARBA" id="ARBA00022989"/>
    </source>
</evidence>
<dbReference type="PANTHER" id="PTHR46730:SF1">
    <property type="entry name" value="PLAT DOMAIN-CONTAINING PROTEIN"/>
    <property type="match status" value="1"/>
</dbReference>
<feature type="transmembrane region" description="Helical" evidence="7">
    <location>
        <begin position="1478"/>
        <end position="1500"/>
    </location>
</feature>
<evidence type="ECO:0000256" key="6">
    <source>
        <dbReference type="SAM" id="MobiDB-lite"/>
    </source>
</evidence>
<keyword evidence="3" id="KW-0677">Repeat</keyword>
<feature type="region of interest" description="Disordered" evidence="6">
    <location>
        <begin position="1883"/>
        <end position="1911"/>
    </location>
</feature>
<keyword evidence="5 7" id="KW-0472">Membrane</keyword>
<keyword evidence="2 7" id="KW-0812">Transmembrane</keyword>
<feature type="region of interest" description="Disordered" evidence="6">
    <location>
        <begin position="1815"/>
        <end position="1863"/>
    </location>
</feature>
<keyword evidence="10" id="KW-1185">Reference proteome</keyword>
<evidence type="ECO:0000259" key="8">
    <source>
        <dbReference type="Pfam" id="PF02010"/>
    </source>
</evidence>
<comment type="caution">
    <text evidence="9">The sequence shown here is derived from an EMBL/GenBank/DDBJ whole genome shotgun (WGS) entry which is preliminary data.</text>
</comment>
<feature type="region of interest" description="Disordered" evidence="6">
    <location>
        <begin position="2143"/>
        <end position="2166"/>
    </location>
</feature>
<proteinExistence type="predicted"/>
<feature type="compositionally biased region" description="Low complexity" evidence="6">
    <location>
        <begin position="1418"/>
        <end position="1442"/>
    </location>
</feature>
<feature type="transmembrane region" description="Helical" evidence="7">
    <location>
        <begin position="1507"/>
        <end position="1530"/>
    </location>
</feature>
<dbReference type="GO" id="GO:0006816">
    <property type="term" value="P:calcium ion transport"/>
    <property type="evidence" value="ECO:0007669"/>
    <property type="project" value="TreeGrafter"/>
</dbReference>
<feature type="domain" description="PKD/REJ-like" evidence="8">
    <location>
        <begin position="414"/>
        <end position="805"/>
    </location>
</feature>
<feature type="transmembrane region" description="Helical" evidence="7">
    <location>
        <begin position="1776"/>
        <end position="1804"/>
    </location>
</feature>